<comment type="caution">
    <text evidence="6">The sequence shown here is derived from an EMBL/GenBank/DDBJ whole genome shotgun (WGS) entry which is preliminary data.</text>
</comment>
<evidence type="ECO:0000256" key="3">
    <source>
        <dbReference type="ARBA" id="ARBA00023235"/>
    </source>
</evidence>
<dbReference type="PROSITE" id="PS00395">
    <property type="entry name" value="ALANINE_RACEMASE"/>
    <property type="match status" value="1"/>
</dbReference>
<dbReference type="GO" id="GO:0008784">
    <property type="term" value="F:alanine racemase activity"/>
    <property type="evidence" value="ECO:0007669"/>
    <property type="project" value="UniProtKB-EC"/>
</dbReference>
<dbReference type="NCBIfam" id="TIGR00492">
    <property type="entry name" value="alr"/>
    <property type="match status" value="1"/>
</dbReference>
<dbReference type="PRINTS" id="PR00992">
    <property type="entry name" value="ALARACEMASE"/>
</dbReference>
<dbReference type="InterPro" id="IPR000821">
    <property type="entry name" value="Ala_racemase"/>
</dbReference>
<dbReference type="RefSeq" id="WP_378139463.1">
    <property type="nucleotide sequence ID" value="NZ_JBHSMI010000067.1"/>
</dbReference>
<sequence>MVTASYRDTQAEVSLEAIRHNVRTIRSGLGERCRMMAVVKADGYGHGAVEVARAALEAGASDLGVAFLDEAIALIDAGIRAPILLLGHISSRAVEEAIRREVAMTVFAEETMDAIIAGCRKLNRRARVHLKIDTGMTRLGVASADEAYSLASQALDSGCIELEGIFTHFANADNEDEVYTRMQLSRFVDMIADLEKRGIRFPVKHCCNSAATLKFPDMHMDMVRVGIALYGLSPFSQERCTPLPLIPAMELKTRIVALRSVPQGTSVSYGRRYTTEEDSLIATLPIGYADGYSRQLSNNGTVLVHGSAAPVVGTVCMDQIMIDVTGIPGVRVGDEVVLFGASEGGAVSIDAVAGNLRSINYEVVCKVGKRVPRIYVENGFRC</sequence>
<dbReference type="CDD" id="cd00430">
    <property type="entry name" value="PLPDE_III_AR"/>
    <property type="match status" value="1"/>
</dbReference>
<keyword evidence="7" id="KW-1185">Reference proteome</keyword>
<keyword evidence="3 4" id="KW-0413">Isomerase</keyword>
<reference evidence="7" key="1">
    <citation type="journal article" date="2019" name="Int. J. Syst. Evol. Microbiol.">
        <title>The Global Catalogue of Microorganisms (GCM) 10K type strain sequencing project: providing services to taxonomists for standard genome sequencing and annotation.</title>
        <authorList>
            <consortium name="The Broad Institute Genomics Platform"/>
            <consortium name="The Broad Institute Genome Sequencing Center for Infectious Disease"/>
            <person name="Wu L."/>
            <person name="Ma J."/>
        </authorList>
    </citation>
    <scope>NUCLEOTIDE SEQUENCE [LARGE SCALE GENOMIC DNA]</scope>
    <source>
        <strain evidence="7">CGMCC 1.18575</strain>
    </source>
</reference>
<dbReference type="Gene3D" id="2.40.37.10">
    <property type="entry name" value="Lyase, Ornithine Decarboxylase, Chain A, domain 1"/>
    <property type="match status" value="1"/>
</dbReference>
<comment type="catalytic activity">
    <reaction evidence="4">
        <text>L-alanine = D-alanine</text>
        <dbReference type="Rhea" id="RHEA:20249"/>
        <dbReference type="ChEBI" id="CHEBI:57416"/>
        <dbReference type="ChEBI" id="CHEBI:57972"/>
        <dbReference type="EC" id="5.1.1.1"/>
    </reaction>
</comment>
<feature type="binding site" evidence="4">
    <location>
        <position position="138"/>
    </location>
    <ligand>
        <name>substrate</name>
    </ligand>
</feature>
<dbReference type="HAMAP" id="MF_01201">
    <property type="entry name" value="Ala_racemase"/>
    <property type="match status" value="1"/>
</dbReference>
<dbReference type="EC" id="5.1.1.1" evidence="4"/>
<dbReference type="Pfam" id="PF00842">
    <property type="entry name" value="Ala_racemase_C"/>
    <property type="match status" value="1"/>
</dbReference>
<keyword evidence="2 4" id="KW-0663">Pyridoxal phosphate</keyword>
<dbReference type="InterPro" id="IPR011079">
    <property type="entry name" value="Ala_racemase_C"/>
</dbReference>
<dbReference type="EMBL" id="JBHSMI010000067">
    <property type="protein sequence ID" value="MFC5407102.1"/>
    <property type="molecule type" value="Genomic_DNA"/>
</dbReference>
<evidence type="ECO:0000259" key="5">
    <source>
        <dbReference type="SMART" id="SM01005"/>
    </source>
</evidence>
<proteinExistence type="inferred from homology"/>
<feature type="modified residue" description="N6-(pyridoxal phosphate)lysine" evidence="4">
    <location>
        <position position="40"/>
    </location>
</feature>
<comment type="similarity">
    <text evidence="4">Belongs to the alanine racemase family.</text>
</comment>
<name>A0ABW0I3N6_9BACL</name>
<comment type="pathway">
    <text evidence="4">Amino-acid biosynthesis; D-alanine biosynthesis; D-alanine from L-alanine: step 1/1.</text>
</comment>
<evidence type="ECO:0000313" key="6">
    <source>
        <dbReference type="EMBL" id="MFC5407102.1"/>
    </source>
</evidence>
<protein>
    <recommendedName>
        <fullName evidence="4">Alanine racemase</fullName>
        <ecNumber evidence="4">5.1.1.1</ecNumber>
    </recommendedName>
</protein>
<dbReference type="InterPro" id="IPR009006">
    <property type="entry name" value="Ala_racemase/Decarboxylase_C"/>
</dbReference>
<dbReference type="InterPro" id="IPR001608">
    <property type="entry name" value="Ala_racemase_N"/>
</dbReference>
<evidence type="ECO:0000256" key="1">
    <source>
        <dbReference type="ARBA" id="ARBA00001933"/>
    </source>
</evidence>
<dbReference type="Proteomes" id="UP001596113">
    <property type="component" value="Unassembled WGS sequence"/>
</dbReference>
<dbReference type="PANTHER" id="PTHR30511:SF0">
    <property type="entry name" value="ALANINE RACEMASE, CATABOLIC-RELATED"/>
    <property type="match status" value="1"/>
</dbReference>
<dbReference type="SUPFAM" id="SSF51419">
    <property type="entry name" value="PLP-binding barrel"/>
    <property type="match status" value="1"/>
</dbReference>
<dbReference type="Pfam" id="PF01168">
    <property type="entry name" value="Ala_racemase_N"/>
    <property type="match status" value="1"/>
</dbReference>
<dbReference type="InterPro" id="IPR020622">
    <property type="entry name" value="Ala_racemase_pyridoxalP-BS"/>
</dbReference>
<gene>
    <name evidence="6" type="primary">alr</name>
    <name evidence="6" type="ORF">ACFPOF_30620</name>
</gene>
<evidence type="ECO:0000313" key="7">
    <source>
        <dbReference type="Proteomes" id="UP001596113"/>
    </source>
</evidence>
<accession>A0ABW0I3N6</accession>
<evidence type="ECO:0000256" key="2">
    <source>
        <dbReference type="ARBA" id="ARBA00022898"/>
    </source>
</evidence>
<feature type="domain" description="Alanine racemase C-terminal" evidence="5">
    <location>
        <begin position="248"/>
        <end position="376"/>
    </location>
</feature>
<evidence type="ECO:0000256" key="4">
    <source>
        <dbReference type="HAMAP-Rule" id="MF_01201"/>
    </source>
</evidence>
<feature type="binding site" evidence="4">
    <location>
        <position position="317"/>
    </location>
    <ligand>
        <name>substrate</name>
    </ligand>
</feature>
<comment type="cofactor">
    <cofactor evidence="1 4">
        <name>pyridoxal 5'-phosphate</name>
        <dbReference type="ChEBI" id="CHEBI:597326"/>
    </cofactor>
</comment>
<organism evidence="6 7">
    <name type="scientific">Cohnella soli</name>
    <dbReference type="NCBI Taxonomy" id="425005"/>
    <lineage>
        <taxon>Bacteria</taxon>
        <taxon>Bacillati</taxon>
        <taxon>Bacillota</taxon>
        <taxon>Bacilli</taxon>
        <taxon>Bacillales</taxon>
        <taxon>Paenibacillaceae</taxon>
        <taxon>Cohnella</taxon>
    </lineage>
</organism>
<dbReference type="InterPro" id="IPR029066">
    <property type="entry name" value="PLP-binding_barrel"/>
</dbReference>
<dbReference type="SMART" id="SM01005">
    <property type="entry name" value="Ala_racemase_C"/>
    <property type="match status" value="1"/>
</dbReference>
<feature type="active site" description="Proton acceptor; specific for D-alanine" evidence="4">
    <location>
        <position position="40"/>
    </location>
</feature>
<dbReference type="PANTHER" id="PTHR30511">
    <property type="entry name" value="ALANINE RACEMASE"/>
    <property type="match status" value="1"/>
</dbReference>
<dbReference type="SUPFAM" id="SSF50621">
    <property type="entry name" value="Alanine racemase C-terminal domain-like"/>
    <property type="match status" value="1"/>
</dbReference>
<dbReference type="Gene3D" id="3.20.20.10">
    <property type="entry name" value="Alanine racemase"/>
    <property type="match status" value="1"/>
</dbReference>
<comment type="function">
    <text evidence="4">Catalyzes the interconversion of L-alanine and D-alanine. May also act on other amino acids.</text>
</comment>
<feature type="active site" description="Proton acceptor; specific for L-alanine" evidence="4">
    <location>
        <position position="269"/>
    </location>
</feature>